<dbReference type="EMBL" id="QVTE01000040">
    <property type="protein sequence ID" value="RFU67658.1"/>
    <property type="molecule type" value="Genomic_DNA"/>
</dbReference>
<dbReference type="Pfam" id="PF13460">
    <property type="entry name" value="NAD_binding_10"/>
    <property type="match status" value="1"/>
</dbReference>
<feature type="domain" description="NAD(P)-binding" evidence="1">
    <location>
        <begin position="7"/>
        <end position="190"/>
    </location>
</feature>
<dbReference type="CDD" id="cd05243">
    <property type="entry name" value="SDR_a5"/>
    <property type="match status" value="1"/>
</dbReference>
<evidence type="ECO:0000259" key="1">
    <source>
        <dbReference type="Pfam" id="PF13460"/>
    </source>
</evidence>
<dbReference type="InterPro" id="IPR036291">
    <property type="entry name" value="NAD(P)-bd_dom_sf"/>
</dbReference>
<dbReference type="Proteomes" id="UP000264541">
    <property type="component" value="Unassembled WGS sequence"/>
</dbReference>
<evidence type="ECO:0000313" key="2">
    <source>
        <dbReference type="EMBL" id="RFU67658.1"/>
    </source>
</evidence>
<dbReference type="RefSeq" id="WP_117327367.1">
    <property type="nucleotide sequence ID" value="NZ_QVTE01000040.1"/>
</dbReference>
<dbReference type="PANTHER" id="PTHR15020:SF50">
    <property type="entry name" value="UPF0659 PROTEIN YMR090W"/>
    <property type="match status" value="1"/>
</dbReference>
<comment type="caution">
    <text evidence="2">The sequence shown here is derived from an EMBL/GenBank/DDBJ whole genome shotgun (WGS) entry which is preliminary data.</text>
</comment>
<proteinExistence type="predicted"/>
<reference evidence="2 3" key="1">
    <citation type="submission" date="2018-08" db="EMBL/GenBank/DDBJ databases">
        <title>Bacillus chawlae sp. nov., Bacillus glennii sp. nov., and Bacillus saganii sp. nov. Isolated from the Vehicle Assembly Building at Kennedy Space Center where the Viking Spacecraft were Assembled.</title>
        <authorList>
            <person name="Seuylemezian A."/>
            <person name="Vaishampayan P."/>
        </authorList>
    </citation>
    <scope>NUCLEOTIDE SEQUENCE [LARGE SCALE GENOMIC DNA]</scope>
    <source>
        <strain evidence="2 3">V47-23a</strain>
    </source>
</reference>
<evidence type="ECO:0000313" key="3">
    <source>
        <dbReference type="Proteomes" id="UP000264541"/>
    </source>
</evidence>
<keyword evidence="3" id="KW-1185">Reference proteome</keyword>
<dbReference type="AlphaFoldDB" id="A0A372LNE1"/>
<sequence length="217" mass="23971">MNILIVGANGQIARHLIKKLSQTEHIVTAMLRSEEQMGDIKELGAAKTVLGDLEGNIAHAFAGIDTVVFTAGSGGHTGADKTMLIDLWGAIKTIDEAERQNIKRFIMVSAKNTDNPEDGPYSMRHYYIAKKLADDHLRRSKLNYTIIRPGRLVNEPETGQVLIQEKITESNENSITREDVAGVIVKALSREDLQGKTFELLNGSDSIRSALDQFVRD</sequence>
<name>A0A372LNE1_9BACI</name>
<dbReference type="InterPro" id="IPR016040">
    <property type="entry name" value="NAD(P)-bd_dom"/>
</dbReference>
<organism evidence="2 3">
    <name type="scientific">Peribacillus saganii</name>
    <dbReference type="NCBI Taxonomy" id="2303992"/>
    <lineage>
        <taxon>Bacteria</taxon>
        <taxon>Bacillati</taxon>
        <taxon>Bacillota</taxon>
        <taxon>Bacilli</taxon>
        <taxon>Bacillales</taxon>
        <taxon>Bacillaceae</taxon>
        <taxon>Peribacillus</taxon>
    </lineage>
</organism>
<dbReference type="Gene3D" id="3.40.50.720">
    <property type="entry name" value="NAD(P)-binding Rossmann-like Domain"/>
    <property type="match status" value="1"/>
</dbReference>
<accession>A0A372LNE1</accession>
<protein>
    <submittedName>
        <fullName evidence="2">SDR family oxidoreductase</fullName>
    </submittedName>
</protein>
<dbReference type="SUPFAM" id="SSF51735">
    <property type="entry name" value="NAD(P)-binding Rossmann-fold domains"/>
    <property type="match status" value="1"/>
</dbReference>
<gene>
    <name evidence="2" type="ORF">D0469_14020</name>
</gene>
<dbReference type="PANTHER" id="PTHR15020">
    <property type="entry name" value="FLAVIN REDUCTASE-RELATED"/>
    <property type="match status" value="1"/>
</dbReference>
<dbReference type="OrthoDB" id="9803892at2"/>